<keyword evidence="2" id="KW-0663">Pyridoxal phosphate</keyword>
<dbReference type="EMBL" id="ML977138">
    <property type="protein sequence ID" value="KAF1991893.1"/>
    <property type="molecule type" value="Genomic_DNA"/>
</dbReference>
<dbReference type="Gene3D" id="3.40.640.10">
    <property type="entry name" value="Type I PLP-dependent aspartate aminotransferase-like (Major domain)"/>
    <property type="match status" value="1"/>
</dbReference>
<keyword evidence="4" id="KW-0808">Transferase</keyword>
<keyword evidence="4" id="KW-0032">Aminotransferase</keyword>
<dbReference type="CDD" id="cd00609">
    <property type="entry name" value="AAT_like"/>
    <property type="match status" value="1"/>
</dbReference>
<sequence length="443" mass="49135">MKKIFGNPYDPEKNPNGVINLGTAENYCMLDAVTEFANTHSGNFTTLDLNYGEGPCGTARLRKGMAKHMNKYFNPLVPVDPENFIFATGCTSLFEMLGFALAEPGDGIILSRPCYQAFEIDFGWRAKLVPVFTPFDNTDQFAPSCIPYYERAIEKAKSSGITPRMLMLCNPHNPLGQCYPRATLIGLMQLCQKHKIHFLSDEIYALSVYSSSTGSNNVPGSEIEAQKEKEIAKAVPFESVLAFDTKDFISSEYLHVLYGFSKDLAAGGMRLGCVHSASSALKQALRAQGAFAWSANLSSKIAEQMLEDEVWMEGFLNESRRMLGERSKLCRSLLEEKGVRYGKGACAGFFLWVDLTVFLGAGEGEGLEKKKEREKELVEKMLGEGVYLTSGTGMMAEDAGWFRLVFSQDEAVLRKGLERLWRVLGIEEKVAKGEEKVLPVRSA</sequence>
<evidence type="ECO:0000256" key="1">
    <source>
        <dbReference type="ARBA" id="ARBA00007441"/>
    </source>
</evidence>
<keyword evidence="5" id="KW-1185">Reference proteome</keyword>
<evidence type="ECO:0000313" key="5">
    <source>
        <dbReference type="Proteomes" id="UP000800041"/>
    </source>
</evidence>
<dbReference type="SUPFAM" id="SSF53383">
    <property type="entry name" value="PLP-dependent transferases"/>
    <property type="match status" value="1"/>
</dbReference>
<dbReference type="InterPro" id="IPR004838">
    <property type="entry name" value="NHTrfase_class1_PyrdxlP-BS"/>
</dbReference>
<reference evidence="4" key="1">
    <citation type="journal article" date="2020" name="Stud. Mycol.">
        <title>101 Dothideomycetes genomes: a test case for predicting lifestyles and emergence of pathogens.</title>
        <authorList>
            <person name="Haridas S."/>
            <person name="Albert R."/>
            <person name="Binder M."/>
            <person name="Bloem J."/>
            <person name="Labutti K."/>
            <person name="Salamov A."/>
            <person name="Andreopoulos B."/>
            <person name="Baker S."/>
            <person name="Barry K."/>
            <person name="Bills G."/>
            <person name="Bluhm B."/>
            <person name="Cannon C."/>
            <person name="Castanera R."/>
            <person name="Culley D."/>
            <person name="Daum C."/>
            <person name="Ezra D."/>
            <person name="Gonzalez J."/>
            <person name="Henrissat B."/>
            <person name="Kuo A."/>
            <person name="Liang C."/>
            <person name="Lipzen A."/>
            <person name="Lutzoni F."/>
            <person name="Magnuson J."/>
            <person name="Mondo S."/>
            <person name="Nolan M."/>
            <person name="Ohm R."/>
            <person name="Pangilinan J."/>
            <person name="Park H.-J."/>
            <person name="Ramirez L."/>
            <person name="Alfaro M."/>
            <person name="Sun H."/>
            <person name="Tritt A."/>
            <person name="Yoshinaga Y."/>
            <person name="Zwiers L.-H."/>
            <person name="Turgeon B."/>
            <person name="Goodwin S."/>
            <person name="Spatafora J."/>
            <person name="Crous P."/>
            <person name="Grigoriev I."/>
        </authorList>
    </citation>
    <scope>NUCLEOTIDE SEQUENCE</scope>
    <source>
        <strain evidence="4">CBS 113979</strain>
    </source>
</reference>
<evidence type="ECO:0000313" key="4">
    <source>
        <dbReference type="EMBL" id="KAF1991893.1"/>
    </source>
</evidence>
<proteinExistence type="inferred from homology"/>
<dbReference type="InterPro" id="IPR015424">
    <property type="entry name" value="PyrdxlP-dep_Trfase"/>
</dbReference>
<name>A0A6G1HFD8_9PEZI</name>
<dbReference type="PROSITE" id="PS00105">
    <property type="entry name" value="AA_TRANSFER_CLASS_1"/>
    <property type="match status" value="1"/>
</dbReference>
<dbReference type="GO" id="GO:0008483">
    <property type="term" value="F:transaminase activity"/>
    <property type="evidence" value="ECO:0007669"/>
    <property type="project" value="UniProtKB-KW"/>
</dbReference>
<comment type="similarity">
    <text evidence="1">Belongs to the class-I pyridoxal-phosphate-dependent aminotransferase family.</text>
</comment>
<dbReference type="Pfam" id="PF00155">
    <property type="entry name" value="Aminotran_1_2"/>
    <property type="match status" value="1"/>
</dbReference>
<dbReference type="InterPro" id="IPR015421">
    <property type="entry name" value="PyrdxlP-dep_Trfase_major"/>
</dbReference>
<dbReference type="PANTHER" id="PTHR43795:SF39">
    <property type="entry name" value="AMINOTRANSFERASE CLASS I_CLASSII DOMAIN-CONTAINING PROTEIN"/>
    <property type="match status" value="1"/>
</dbReference>
<organism evidence="4 5">
    <name type="scientific">Aulographum hederae CBS 113979</name>
    <dbReference type="NCBI Taxonomy" id="1176131"/>
    <lineage>
        <taxon>Eukaryota</taxon>
        <taxon>Fungi</taxon>
        <taxon>Dikarya</taxon>
        <taxon>Ascomycota</taxon>
        <taxon>Pezizomycotina</taxon>
        <taxon>Dothideomycetes</taxon>
        <taxon>Pleosporomycetidae</taxon>
        <taxon>Aulographales</taxon>
        <taxon>Aulographaceae</taxon>
    </lineage>
</organism>
<accession>A0A6G1HFD8</accession>
<dbReference type="InterPro" id="IPR050478">
    <property type="entry name" value="Ethylene_sulfur-biosynth"/>
</dbReference>
<dbReference type="InterPro" id="IPR015422">
    <property type="entry name" value="PyrdxlP-dep_Trfase_small"/>
</dbReference>
<gene>
    <name evidence="4" type="ORF">K402DRAFT_409422</name>
</gene>
<evidence type="ECO:0000256" key="2">
    <source>
        <dbReference type="ARBA" id="ARBA00022898"/>
    </source>
</evidence>
<feature type="domain" description="Aminotransferase class I/classII large" evidence="3">
    <location>
        <begin position="57"/>
        <end position="420"/>
    </location>
</feature>
<dbReference type="Proteomes" id="UP000800041">
    <property type="component" value="Unassembled WGS sequence"/>
</dbReference>
<dbReference type="GO" id="GO:0030170">
    <property type="term" value="F:pyridoxal phosphate binding"/>
    <property type="evidence" value="ECO:0007669"/>
    <property type="project" value="InterPro"/>
</dbReference>
<dbReference type="PRINTS" id="PR00753">
    <property type="entry name" value="ACCSYNTHASE"/>
</dbReference>
<dbReference type="PANTHER" id="PTHR43795">
    <property type="entry name" value="BIFUNCTIONAL ASPARTATE AMINOTRANSFERASE AND GLUTAMATE/ASPARTATE-PREPHENATE AMINOTRANSFERASE-RELATED"/>
    <property type="match status" value="1"/>
</dbReference>
<protein>
    <submittedName>
        <fullName evidence="4">Aminotransferase</fullName>
    </submittedName>
</protein>
<dbReference type="OrthoDB" id="7042322at2759"/>
<dbReference type="Gene3D" id="3.90.1150.10">
    <property type="entry name" value="Aspartate Aminotransferase, domain 1"/>
    <property type="match status" value="1"/>
</dbReference>
<dbReference type="GO" id="GO:0006520">
    <property type="term" value="P:amino acid metabolic process"/>
    <property type="evidence" value="ECO:0007669"/>
    <property type="project" value="TreeGrafter"/>
</dbReference>
<evidence type="ECO:0000259" key="3">
    <source>
        <dbReference type="Pfam" id="PF00155"/>
    </source>
</evidence>
<dbReference type="AlphaFoldDB" id="A0A6G1HFD8"/>
<dbReference type="InterPro" id="IPR004839">
    <property type="entry name" value="Aminotransferase_I/II_large"/>
</dbReference>